<feature type="transmembrane region" description="Helical" evidence="6">
    <location>
        <begin position="123"/>
        <end position="144"/>
    </location>
</feature>
<name>A0ABP6XIL0_9FLAO</name>
<evidence type="ECO:0000259" key="7">
    <source>
        <dbReference type="PROSITE" id="PS50943"/>
    </source>
</evidence>
<evidence type="ECO:0000313" key="9">
    <source>
        <dbReference type="Proteomes" id="UP001500954"/>
    </source>
</evidence>
<reference evidence="9" key="1">
    <citation type="journal article" date="2019" name="Int. J. Syst. Evol. Microbiol.">
        <title>The Global Catalogue of Microorganisms (GCM) 10K type strain sequencing project: providing services to taxonomists for standard genome sequencing and annotation.</title>
        <authorList>
            <consortium name="The Broad Institute Genomics Platform"/>
            <consortium name="The Broad Institute Genome Sequencing Center for Infectious Disease"/>
            <person name="Wu L."/>
            <person name="Ma J."/>
        </authorList>
    </citation>
    <scope>NUCLEOTIDE SEQUENCE [LARGE SCALE GENOMIC DNA]</scope>
    <source>
        <strain evidence="9">JCM 17111</strain>
    </source>
</reference>
<comment type="subcellular location">
    <subcellularLocation>
        <location evidence="1">Membrane</location>
        <topology evidence="1">Multi-pass membrane protein</topology>
    </subcellularLocation>
</comment>
<accession>A0ABP6XIL0</accession>
<dbReference type="InterPro" id="IPR001387">
    <property type="entry name" value="Cro/C1-type_HTH"/>
</dbReference>
<dbReference type="PANTHER" id="PTHR46797:SF1">
    <property type="entry name" value="METHYLPHOSPHONATE SYNTHASE"/>
    <property type="match status" value="1"/>
</dbReference>
<organism evidence="8 9">
    <name type="scientific">Snuella lapsa</name>
    <dbReference type="NCBI Taxonomy" id="870481"/>
    <lineage>
        <taxon>Bacteria</taxon>
        <taxon>Pseudomonadati</taxon>
        <taxon>Bacteroidota</taxon>
        <taxon>Flavobacteriia</taxon>
        <taxon>Flavobacteriales</taxon>
        <taxon>Flavobacteriaceae</taxon>
        <taxon>Snuella</taxon>
    </lineage>
</organism>
<evidence type="ECO:0000256" key="3">
    <source>
        <dbReference type="ARBA" id="ARBA00022989"/>
    </source>
</evidence>
<dbReference type="Proteomes" id="UP001500954">
    <property type="component" value="Unassembled WGS sequence"/>
</dbReference>
<dbReference type="Gene3D" id="1.10.260.40">
    <property type="entry name" value="lambda repressor-like DNA-binding domains"/>
    <property type="match status" value="1"/>
</dbReference>
<dbReference type="EMBL" id="BAABCY010000040">
    <property type="protein sequence ID" value="GAA3567794.1"/>
    <property type="molecule type" value="Genomic_DNA"/>
</dbReference>
<comment type="caution">
    <text evidence="8">The sequence shown here is derived from an EMBL/GenBank/DDBJ whole genome shotgun (WGS) entry which is preliminary data.</text>
</comment>
<sequence>MNHSNLAQRVKELRTRKGFSQEILAEISGLSLRTIQRIENNETVPRGDTLKRLATALNTSPDEIVDWKIQEDQGYLTLMSASGLGFLFFPLLGIIIPLTLWILKKDKLKGVNELGKSILNFQISWVLLLCCYYIFIISGVLGLGNIFSNILPNWRFGILTFFIPLICLYLYNIIVTIINTVRIYKNKSFRYVPALRILR</sequence>
<dbReference type="Pfam" id="PF09685">
    <property type="entry name" value="MamF_MmsF"/>
    <property type="match status" value="1"/>
</dbReference>
<keyword evidence="3 6" id="KW-1133">Transmembrane helix</keyword>
<dbReference type="PROSITE" id="PS50943">
    <property type="entry name" value="HTH_CROC1"/>
    <property type="match status" value="1"/>
</dbReference>
<dbReference type="InterPro" id="IPR010982">
    <property type="entry name" value="Lambda_DNA-bd_dom_sf"/>
</dbReference>
<proteinExistence type="predicted"/>
<keyword evidence="2 6" id="KW-0812">Transmembrane</keyword>
<keyword evidence="9" id="KW-1185">Reference proteome</keyword>
<keyword evidence="5 6" id="KW-0472">Membrane</keyword>
<gene>
    <name evidence="8" type="ORF">GCM10022395_17320</name>
</gene>
<evidence type="ECO:0000256" key="6">
    <source>
        <dbReference type="SAM" id="Phobius"/>
    </source>
</evidence>
<dbReference type="SUPFAM" id="SSF47413">
    <property type="entry name" value="lambda repressor-like DNA-binding domains"/>
    <property type="match status" value="1"/>
</dbReference>
<dbReference type="PANTHER" id="PTHR46797">
    <property type="entry name" value="HTH-TYPE TRANSCRIPTIONAL REGULATOR"/>
    <property type="match status" value="1"/>
</dbReference>
<dbReference type="InterPro" id="IPR019109">
    <property type="entry name" value="MamF_MmsF"/>
</dbReference>
<dbReference type="SMART" id="SM00530">
    <property type="entry name" value="HTH_XRE"/>
    <property type="match status" value="1"/>
</dbReference>
<feature type="domain" description="HTH cro/C1-type" evidence="7">
    <location>
        <begin position="10"/>
        <end position="64"/>
    </location>
</feature>
<dbReference type="InterPro" id="IPR050807">
    <property type="entry name" value="TransReg_Diox_bact_type"/>
</dbReference>
<feature type="transmembrane region" description="Helical" evidence="6">
    <location>
        <begin position="156"/>
        <end position="181"/>
    </location>
</feature>
<keyword evidence="4" id="KW-0238">DNA-binding</keyword>
<evidence type="ECO:0000313" key="8">
    <source>
        <dbReference type="EMBL" id="GAA3567794.1"/>
    </source>
</evidence>
<dbReference type="Pfam" id="PF01381">
    <property type="entry name" value="HTH_3"/>
    <property type="match status" value="1"/>
</dbReference>
<dbReference type="CDD" id="cd00093">
    <property type="entry name" value="HTH_XRE"/>
    <property type="match status" value="1"/>
</dbReference>
<evidence type="ECO:0000256" key="4">
    <source>
        <dbReference type="ARBA" id="ARBA00023125"/>
    </source>
</evidence>
<evidence type="ECO:0000256" key="2">
    <source>
        <dbReference type="ARBA" id="ARBA00022692"/>
    </source>
</evidence>
<feature type="transmembrane region" description="Helical" evidence="6">
    <location>
        <begin position="84"/>
        <end position="103"/>
    </location>
</feature>
<evidence type="ECO:0000256" key="5">
    <source>
        <dbReference type="ARBA" id="ARBA00023136"/>
    </source>
</evidence>
<dbReference type="RefSeq" id="WP_345005543.1">
    <property type="nucleotide sequence ID" value="NZ_BAABCY010000040.1"/>
</dbReference>
<evidence type="ECO:0000256" key="1">
    <source>
        <dbReference type="ARBA" id="ARBA00004141"/>
    </source>
</evidence>
<protein>
    <recommendedName>
        <fullName evidence="7">HTH cro/C1-type domain-containing protein</fullName>
    </recommendedName>
</protein>